<keyword evidence="3" id="KW-1185">Reference proteome</keyword>
<proteinExistence type="predicted"/>
<gene>
    <name evidence="1" type="ORF">SS50377_10101</name>
    <name evidence="2" type="ORF">SS50377_20652</name>
</gene>
<dbReference type="Proteomes" id="UP000018208">
    <property type="component" value="Unassembled WGS sequence"/>
</dbReference>
<accession>V6LZ01</accession>
<reference evidence="1 2" key="1">
    <citation type="journal article" date="2014" name="PLoS Genet.">
        <title>The Genome of Spironucleus salmonicida Highlights a Fish Pathogen Adapted to Fluctuating Environments.</title>
        <authorList>
            <person name="Xu F."/>
            <person name="Jerlstrom-Hultqvist J."/>
            <person name="Einarsson E."/>
            <person name="Astvaldsson A."/>
            <person name="Svard S.G."/>
            <person name="Andersson J.O."/>
        </authorList>
    </citation>
    <scope>NUCLEOTIDE SEQUENCE</scope>
    <source>
        <strain evidence="2">ATCC 50377</strain>
    </source>
</reference>
<evidence type="ECO:0000313" key="2">
    <source>
        <dbReference type="EMBL" id="KAH0577301.1"/>
    </source>
</evidence>
<dbReference type="EMBL" id="AUWU02000001">
    <property type="protein sequence ID" value="KAH0577301.1"/>
    <property type="molecule type" value="Genomic_DNA"/>
</dbReference>
<dbReference type="EMBL" id="KI545949">
    <property type="protein sequence ID" value="EST49503.1"/>
    <property type="molecule type" value="Genomic_DNA"/>
</dbReference>
<reference evidence="2" key="2">
    <citation type="submission" date="2020-12" db="EMBL/GenBank/DDBJ databases">
        <title>New Spironucleus salmonicida genome in near-complete chromosomes.</title>
        <authorList>
            <person name="Xu F."/>
            <person name="Kurt Z."/>
            <person name="Jimenez-Gonzalez A."/>
            <person name="Astvaldsson A."/>
            <person name="Andersson J.O."/>
            <person name="Svard S.G."/>
        </authorList>
    </citation>
    <scope>NUCLEOTIDE SEQUENCE</scope>
    <source>
        <strain evidence="2">ATCC 50377</strain>
    </source>
</reference>
<organism evidence="1">
    <name type="scientific">Spironucleus salmonicida</name>
    <dbReference type="NCBI Taxonomy" id="348837"/>
    <lineage>
        <taxon>Eukaryota</taxon>
        <taxon>Metamonada</taxon>
        <taxon>Diplomonadida</taxon>
        <taxon>Hexamitidae</taxon>
        <taxon>Hexamitinae</taxon>
        <taxon>Spironucleus</taxon>
    </lineage>
</organism>
<evidence type="ECO:0000313" key="1">
    <source>
        <dbReference type="EMBL" id="EST49503.1"/>
    </source>
</evidence>
<dbReference type="VEuPathDB" id="GiardiaDB:SS50377_20652"/>
<sequence length="169" mass="19602">MQIPHLSIISVPMDTDSSFFESFCDSTRQNSVLVDSQPGLASTKTDSNWQNHRDQCGLEIHQCAGRIIDIIVQLVQKYEGQLKLHDCKFRKLNAVQQLFYRITNQLQIVPCVDFLISLIQKTLSPIQFAMKMARSQIYPFQEILLKNVFEEAQTLLQKAEKYITHTFYE</sequence>
<dbReference type="AlphaFoldDB" id="V6LZ01"/>
<name>V6LZ01_9EUKA</name>
<evidence type="ECO:0000313" key="3">
    <source>
        <dbReference type="Proteomes" id="UP000018208"/>
    </source>
</evidence>
<protein>
    <submittedName>
        <fullName evidence="1">Uncharacterized protein</fullName>
    </submittedName>
</protein>